<reference evidence="1 2" key="1">
    <citation type="journal article" date="2018" name="MBio">
        <title>Comparative Genomics Reveals the Core Gene Toolbox for the Fungus-Insect Symbiosis.</title>
        <authorList>
            <person name="Wang Y."/>
            <person name="Stata M."/>
            <person name="Wang W."/>
            <person name="Stajich J.E."/>
            <person name="White M.M."/>
            <person name="Moncalvo J.M."/>
        </authorList>
    </citation>
    <scope>NUCLEOTIDE SEQUENCE [LARGE SCALE GENOMIC DNA]</scope>
    <source>
        <strain evidence="1 2">SWE-8-4</strain>
    </source>
</reference>
<protein>
    <submittedName>
        <fullName evidence="1">Uncharacterized protein</fullName>
    </submittedName>
</protein>
<organism evidence="1 2">
    <name type="scientific">Smittium simulii</name>
    <dbReference type="NCBI Taxonomy" id="133385"/>
    <lineage>
        <taxon>Eukaryota</taxon>
        <taxon>Fungi</taxon>
        <taxon>Fungi incertae sedis</taxon>
        <taxon>Zoopagomycota</taxon>
        <taxon>Kickxellomycotina</taxon>
        <taxon>Harpellomycetes</taxon>
        <taxon>Harpellales</taxon>
        <taxon>Legeriomycetaceae</taxon>
        <taxon>Smittium</taxon>
    </lineage>
</organism>
<name>A0A2T9YNT1_9FUNG</name>
<dbReference type="Proteomes" id="UP000245383">
    <property type="component" value="Unassembled WGS sequence"/>
</dbReference>
<dbReference type="EMBL" id="MBFR01000104">
    <property type="protein sequence ID" value="PVU94008.1"/>
    <property type="molecule type" value="Genomic_DNA"/>
</dbReference>
<sequence>MSINQNTRDAKSMRQLLVENQGNASSNVWPKNPNPSAEIVSIGSQKEMEKIESLEDYGSGKAAQWYDICVDGVTDWNECRELFLDKFSEKVQEHGTYEITDHKGNTDIFTLHPELRNFKVNIESLRQL</sequence>
<proteinExistence type="predicted"/>
<accession>A0A2T9YNT1</accession>
<evidence type="ECO:0000313" key="1">
    <source>
        <dbReference type="EMBL" id="PVU94008.1"/>
    </source>
</evidence>
<keyword evidence="2" id="KW-1185">Reference proteome</keyword>
<comment type="caution">
    <text evidence="1">The sequence shown here is derived from an EMBL/GenBank/DDBJ whole genome shotgun (WGS) entry which is preliminary data.</text>
</comment>
<evidence type="ECO:0000313" key="2">
    <source>
        <dbReference type="Proteomes" id="UP000245383"/>
    </source>
</evidence>
<dbReference type="AlphaFoldDB" id="A0A2T9YNT1"/>
<gene>
    <name evidence="1" type="ORF">BB561_002872</name>
</gene>